<dbReference type="SMART" id="SM00855">
    <property type="entry name" value="PGAM"/>
    <property type="match status" value="1"/>
</dbReference>
<dbReference type="RefSeq" id="WP_089415515.1">
    <property type="nucleotide sequence ID" value="NZ_CP022423.1"/>
</dbReference>
<dbReference type="Pfam" id="PF00300">
    <property type="entry name" value="His_Phos_1"/>
    <property type="match status" value="1"/>
</dbReference>
<dbReference type="Proteomes" id="UP000199729">
    <property type="component" value="Chromosome"/>
</dbReference>
<dbReference type="AlphaFoldDB" id="A0A221KAQ2"/>
<sequence length="163" mass="18231">MDLILWRHADAEELSEGVDDPLRGLTPKGERQAQRVAEWLNRFLPERTRVLVSPALRTQQTAQALERPFKIVEALGPEGTVDGLLAASRWPEASTPVLVVGHQPTLGLAAAYLMTGPRLAGSPHDPMLRPWSIKKGSVWWLRHRPREDRGEVVLVAVRTPEQM</sequence>
<reference evidence="1 2" key="1">
    <citation type="submission" date="2017-07" db="EMBL/GenBank/DDBJ databases">
        <title>Complete Genome Sequence of the cosmetic ferment Vitreoscilla filiformis (ATCC15551).</title>
        <authorList>
            <person name="Contreras S."/>
            <person name="Sagory-Zalkind P."/>
            <person name="Blanquart H."/>
            <person name="Iltis A."/>
            <person name="Morand S.C."/>
        </authorList>
    </citation>
    <scope>NUCLEOTIDE SEQUENCE [LARGE SCALE GENOMIC DNA]</scope>
    <source>
        <strain evidence="1 2">ATCC 15551</strain>
    </source>
</reference>
<dbReference type="Gene3D" id="3.40.50.1240">
    <property type="entry name" value="Phosphoglycerate mutase-like"/>
    <property type="match status" value="1"/>
</dbReference>
<dbReference type="InterPro" id="IPR029033">
    <property type="entry name" value="His_PPase_superfam"/>
</dbReference>
<gene>
    <name evidence="1" type="ORF">VITFI_CDS0319</name>
</gene>
<accession>A0A221KAQ2</accession>
<dbReference type="SUPFAM" id="SSF53254">
    <property type="entry name" value="Phosphoglycerate mutase-like"/>
    <property type="match status" value="1"/>
</dbReference>
<protein>
    <submittedName>
        <fullName evidence="1">Phosphohistidine phosphatase</fullName>
    </submittedName>
</protein>
<proteinExistence type="predicted"/>
<evidence type="ECO:0000313" key="2">
    <source>
        <dbReference type="Proteomes" id="UP000199729"/>
    </source>
</evidence>
<dbReference type="InterPro" id="IPR013078">
    <property type="entry name" value="His_Pase_superF_clade-1"/>
</dbReference>
<evidence type="ECO:0000313" key="1">
    <source>
        <dbReference type="EMBL" id="ASM76098.1"/>
    </source>
</evidence>
<dbReference type="OrthoDB" id="9814783at2"/>
<dbReference type="EMBL" id="CP022423">
    <property type="protein sequence ID" value="ASM76098.1"/>
    <property type="molecule type" value="Genomic_DNA"/>
</dbReference>
<keyword evidence="2" id="KW-1185">Reference proteome</keyword>
<dbReference type="KEGG" id="vff:VITFI_CDS0319"/>
<organism evidence="1 2">
    <name type="scientific">Vitreoscilla filiformis</name>
    <dbReference type="NCBI Taxonomy" id="63"/>
    <lineage>
        <taxon>Bacteria</taxon>
        <taxon>Pseudomonadati</taxon>
        <taxon>Pseudomonadota</taxon>
        <taxon>Betaproteobacteria</taxon>
        <taxon>Neisseriales</taxon>
        <taxon>Neisseriaceae</taxon>
        <taxon>Vitreoscilla</taxon>
    </lineage>
</organism>
<name>A0A221KAQ2_VITFI</name>
<dbReference type="CDD" id="cd07067">
    <property type="entry name" value="HP_PGM_like"/>
    <property type="match status" value="1"/>
</dbReference>